<feature type="compositionally biased region" description="Basic residues" evidence="1">
    <location>
        <begin position="13"/>
        <end position="27"/>
    </location>
</feature>
<feature type="region of interest" description="Disordered" evidence="1">
    <location>
        <begin position="1"/>
        <end position="41"/>
    </location>
</feature>
<reference evidence="2" key="1">
    <citation type="submission" date="2024-03" db="EMBL/GenBank/DDBJ databases">
        <title>Diverse circular DNA viruses in blood, oral, and fecal samples of captive lemurs.</title>
        <authorList>
            <person name="Paietta E.N."/>
            <person name="Kraberger S."/>
            <person name="Lund M.C."/>
            <person name="Custer J.M."/>
            <person name="Vargas K.M."/>
            <person name="Ehmke E.E."/>
            <person name="Yoder A.D."/>
            <person name="Varsani A."/>
        </authorList>
    </citation>
    <scope>NUCLEOTIDE SEQUENCE</scope>
    <source>
        <strain evidence="2">Duke_43SS_81</strain>
    </source>
</reference>
<dbReference type="EMBL" id="PP511895">
    <property type="protein sequence ID" value="XCD08594.1"/>
    <property type="molecule type" value="Genomic_DNA"/>
</dbReference>
<protein>
    <submittedName>
        <fullName evidence="2">DNA binding protein</fullName>
    </submittedName>
</protein>
<evidence type="ECO:0000256" key="1">
    <source>
        <dbReference type="SAM" id="MobiDB-lite"/>
    </source>
</evidence>
<evidence type="ECO:0000313" key="2">
    <source>
        <dbReference type="EMBL" id="XCD08594.1"/>
    </source>
</evidence>
<name>A0AAU8B8Q8_9VIRU</name>
<proteinExistence type="predicted"/>
<organism evidence="2">
    <name type="scientific">Dulem virus 103</name>
    <dbReference type="NCBI Taxonomy" id="3145580"/>
    <lineage>
        <taxon>Viruses</taxon>
        <taxon>Monodnaviria</taxon>
        <taxon>Sangervirae</taxon>
        <taxon>Phixviricota</taxon>
        <taxon>Malgrandaviricetes</taxon>
        <taxon>Petitvirales</taxon>
        <taxon>Microviridae</taxon>
        <taxon>Microvirus</taxon>
    </lineage>
</organism>
<sequence length="41" mass="4641">MRPVARGSVNKSRSVRQFRKNSARTKRANVNTSPMRGGIRL</sequence>
<accession>A0AAU8B8Q8</accession>